<dbReference type="GO" id="GO:0003723">
    <property type="term" value="F:RNA binding"/>
    <property type="evidence" value="ECO:0007669"/>
    <property type="project" value="UniProtKB-KW"/>
</dbReference>
<evidence type="ECO:0000259" key="6">
    <source>
        <dbReference type="SMART" id="SM00363"/>
    </source>
</evidence>
<gene>
    <name evidence="7" type="ORF">SAMN05421852_1207</name>
</gene>
<sequence>MERLQKVMAQAGIASRRQSEALILNGHVRVNGQVVKTLGVKVDPLLDVIEVKGKRITLEKKRTFLFYKPLRVITSMSDPQGRKVVADYFRHIPERVYPVGRLDYDTEGLLLLTNDGELANRLAHPRYEIDKCYEVTVKGKPSREALQLLRRGVRLEDGLTAPAKVRVLASDETSTRLEMIIHEGRNRQVRRMCEAVGHPVLHLIRTRLAFLTLEGLKRGQARELTAAELKRLKKMLGMVVT</sequence>
<keyword evidence="2 4" id="KW-0694">RNA-binding</keyword>
<evidence type="ECO:0000256" key="3">
    <source>
        <dbReference type="ARBA" id="ARBA00023235"/>
    </source>
</evidence>
<dbReference type="GO" id="GO:0005829">
    <property type="term" value="C:cytosol"/>
    <property type="evidence" value="ECO:0007669"/>
    <property type="project" value="UniProtKB-ARBA"/>
</dbReference>
<evidence type="ECO:0000256" key="5">
    <source>
        <dbReference type="RuleBase" id="RU003887"/>
    </source>
</evidence>
<dbReference type="InterPro" id="IPR020103">
    <property type="entry name" value="PsdUridine_synth_cat_dom_sf"/>
</dbReference>
<dbReference type="CDD" id="cd02870">
    <property type="entry name" value="PseudoU_synth_RsuA_like"/>
    <property type="match status" value="1"/>
</dbReference>
<evidence type="ECO:0000313" key="8">
    <source>
        <dbReference type="Proteomes" id="UP000199545"/>
    </source>
</evidence>
<dbReference type="Gene3D" id="3.30.70.580">
    <property type="entry name" value="Pseudouridine synthase I, catalytic domain, N-terminal subdomain"/>
    <property type="match status" value="1"/>
</dbReference>
<evidence type="ECO:0000256" key="2">
    <source>
        <dbReference type="ARBA" id="ARBA00022884"/>
    </source>
</evidence>
<dbReference type="InterPro" id="IPR006145">
    <property type="entry name" value="PsdUridine_synth_RsuA/RluA"/>
</dbReference>
<reference evidence="7 8" key="1">
    <citation type="submission" date="2016-10" db="EMBL/GenBank/DDBJ databases">
        <authorList>
            <person name="de Groot N.N."/>
        </authorList>
    </citation>
    <scope>NUCLEOTIDE SEQUENCE [LARGE SCALE GENOMIC DNA]</scope>
    <source>
        <strain evidence="7 8">DSM 44778</strain>
    </source>
</reference>
<keyword evidence="3 5" id="KW-0413">Isomerase</keyword>
<dbReference type="NCBIfam" id="TIGR00093">
    <property type="entry name" value="pseudouridine synthase"/>
    <property type="match status" value="1"/>
</dbReference>
<dbReference type="PROSITE" id="PS50889">
    <property type="entry name" value="S4"/>
    <property type="match status" value="1"/>
</dbReference>
<keyword evidence="8" id="KW-1185">Reference proteome</keyword>
<dbReference type="Pfam" id="PF01479">
    <property type="entry name" value="S4"/>
    <property type="match status" value="1"/>
</dbReference>
<dbReference type="Proteomes" id="UP000199545">
    <property type="component" value="Unassembled WGS sequence"/>
</dbReference>
<accession>A0A1I3TZP1</accession>
<dbReference type="InterPro" id="IPR000748">
    <property type="entry name" value="PsdUridine_synth_RsuA/RluB/E/F"/>
</dbReference>
<dbReference type="GO" id="GO:0120159">
    <property type="term" value="F:rRNA pseudouridine synthase activity"/>
    <property type="evidence" value="ECO:0007669"/>
    <property type="project" value="UniProtKB-ARBA"/>
</dbReference>
<dbReference type="SUPFAM" id="SSF55120">
    <property type="entry name" value="Pseudouridine synthase"/>
    <property type="match status" value="1"/>
</dbReference>
<organism evidence="7 8">
    <name type="scientific">Thermoflavimicrobium dichotomicum</name>
    <dbReference type="NCBI Taxonomy" id="46223"/>
    <lineage>
        <taxon>Bacteria</taxon>
        <taxon>Bacillati</taxon>
        <taxon>Bacillota</taxon>
        <taxon>Bacilli</taxon>
        <taxon>Bacillales</taxon>
        <taxon>Thermoactinomycetaceae</taxon>
        <taxon>Thermoflavimicrobium</taxon>
    </lineage>
</organism>
<name>A0A1I3TZP1_9BACL</name>
<evidence type="ECO:0000313" key="7">
    <source>
        <dbReference type="EMBL" id="SFJ75011.1"/>
    </source>
</evidence>
<dbReference type="AlphaFoldDB" id="A0A1I3TZP1"/>
<dbReference type="FunFam" id="3.30.70.1560:FF:000001">
    <property type="entry name" value="Pseudouridine synthase"/>
    <property type="match status" value="1"/>
</dbReference>
<evidence type="ECO:0000256" key="1">
    <source>
        <dbReference type="ARBA" id="ARBA00008348"/>
    </source>
</evidence>
<protein>
    <recommendedName>
        <fullName evidence="5">Pseudouridine synthase</fullName>
        <ecNumber evidence="5">5.4.99.-</ecNumber>
    </recommendedName>
</protein>
<dbReference type="InterPro" id="IPR018496">
    <property type="entry name" value="PsdUridine_synth_RsuA/RluB_CS"/>
</dbReference>
<dbReference type="GO" id="GO:0000455">
    <property type="term" value="P:enzyme-directed rRNA pseudouridine synthesis"/>
    <property type="evidence" value="ECO:0007669"/>
    <property type="project" value="UniProtKB-ARBA"/>
</dbReference>
<dbReference type="InterPro" id="IPR020094">
    <property type="entry name" value="TruA/RsuA/RluB/E/F_N"/>
</dbReference>
<dbReference type="PANTHER" id="PTHR47683:SF2">
    <property type="entry name" value="RNA-BINDING S4 DOMAIN-CONTAINING PROTEIN"/>
    <property type="match status" value="1"/>
</dbReference>
<comment type="similarity">
    <text evidence="1 5">Belongs to the pseudouridine synthase RsuA family.</text>
</comment>
<dbReference type="CDD" id="cd00165">
    <property type="entry name" value="S4"/>
    <property type="match status" value="1"/>
</dbReference>
<dbReference type="PROSITE" id="PS01149">
    <property type="entry name" value="PSI_RSU"/>
    <property type="match status" value="1"/>
</dbReference>
<dbReference type="InterPro" id="IPR050343">
    <property type="entry name" value="RsuA_PseudoU_synthase"/>
</dbReference>
<dbReference type="InterPro" id="IPR002942">
    <property type="entry name" value="S4_RNA-bd"/>
</dbReference>
<dbReference type="SUPFAM" id="SSF55174">
    <property type="entry name" value="Alpha-L RNA-binding motif"/>
    <property type="match status" value="1"/>
</dbReference>
<dbReference type="OrthoDB" id="9807213at2"/>
<proteinExistence type="inferred from homology"/>
<dbReference type="InterPro" id="IPR036986">
    <property type="entry name" value="S4_RNA-bd_sf"/>
</dbReference>
<dbReference type="EC" id="5.4.99.-" evidence="5"/>
<evidence type="ECO:0000256" key="4">
    <source>
        <dbReference type="PROSITE-ProRule" id="PRU00182"/>
    </source>
</evidence>
<dbReference type="Pfam" id="PF00849">
    <property type="entry name" value="PseudoU_synth_2"/>
    <property type="match status" value="1"/>
</dbReference>
<dbReference type="RefSeq" id="WP_093231292.1">
    <property type="nucleotide sequence ID" value="NZ_FORR01000020.1"/>
</dbReference>
<dbReference type="EMBL" id="FORR01000020">
    <property type="protein sequence ID" value="SFJ75011.1"/>
    <property type="molecule type" value="Genomic_DNA"/>
</dbReference>
<dbReference type="Gene3D" id="3.10.290.10">
    <property type="entry name" value="RNA-binding S4 domain"/>
    <property type="match status" value="1"/>
</dbReference>
<dbReference type="SMART" id="SM00363">
    <property type="entry name" value="S4"/>
    <property type="match status" value="1"/>
</dbReference>
<dbReference type="STRING" id="46223.SAMN05421852_1207"/>
<dbReference type="Gene3D" id="3.30.70.1560">
    <property type="entry name" value="Alpha-L RNA-binding motif"/>
    <property type="match status" value="1"/>
</dbReference>
<feature type="domain" description="RNA-binding S4" evidence="6">
    <location>
        <begin position="2"/>
        <end position="62"/>
    </location>
</feature>
<dbReference type="PANTHER" id="PTHR47683">
    <property type="entry name" value="PSEUDOURIDINE SYNTHASE FAMILY PROTEIN-RELATED"/>
    <property type="match status" value="1"/>
</dbReference>
<dbReference type="FunFam" id="3.10.290.10:FF:000003">
    <property type="entry name" value="Pseudouridine synthase"/>
    <property type="match status" value="1"/>
</dbReference>
<dbReference type="InterPro" id="IPR042092">
    <property type="entry name" value="PsdUridine_s_RsuA/RluB/E/F_cat"/>
</dbReference>